<name>A0ACA9NTP6_9GLOM</name>
<feature type="non-terminal residue" evidence="1">
    <location>
        <position position="1"/>
    </location>
</feature>
<organism evidence="1 2">
    <name type="scientific">Scutellospora calospora</name>
    <dbReference type="NCBI Taxonomy" id="85575"/>
    <lineage>
        <taxon>Eukaryota</taxon>
        <taxon>Fungi</taxon>
        <taxon>Fungi incertae sedis</taxon>
        <taxon>Mucoromycota</taxon>
        <taxon>Glomeromycotina</taxon>
        <taxon>Glomeromycetes</taxon>
        <taxon>Diversisporales</taxon>
        <taxon>Gigasporaceae</taxon>
        <taxon>Scutellospora</taxon>
    </lineage>
</organism>
<protein>
    <submittedName>
        <fullName evidence="1">5374_t:CDS:1</fullName>
    </submittedName>
</protein>
<reference evidence="1" key="1">
    <citation type="submission" date="2021-06" db="EMBL/GenBank/DDBJ databases">
        <authorList>
            <person name="Kallberg Y."/>
            <person name="Tangrot J."/>
            <person name="Rosling A."/>
        </authorList>
    </citation>
    <scope>NUCLEOTIDE SEQUENCE</scope>
    <source>
        <strain evidence="1">AU212A</strain>
    </source>
</reference>
<keyword evidence="2" id="KW-1185">Reference proteome</keyword>
<feature type="non-terminal residue" evidence="1">
    <location>
        <position position="127"/>
    </location>
</feature>
<sequence>MLFEEFGAVGYNSINVDFSYLESLRGTHIFTTKVEKLYEIHKNFASQIENDIISQVRNSDDDAEFMLTINDSQILRYNQGNRKNRVRRPRKILQDIDLNISESSKNRERKCSICNKEGHNARTCPKE</sequence>
<comment type="caution">
    <text evidence="1">The sequence shown here is derived from an EMBL/GenBank/DDBJ whole genome shotgun (WGS) entry which is preliminary data.</text>
</comment>
<evidence type="ECO:0000313" key="1">
    <source>
        <dbReference type="EMBL" id="CAG8675088.1"/>
    </source>
</evidence>
<dbReference type="Proteomes" id="UP000789860">
    <property type="component" value="Unassembled WGS sequence"/>
</dbReference>
<gene>
    <name evidence="1" type="ORF">SCALOS_LOCUS9518</name>
</gene>
<dbReference type="EMBL" id="CAJVPM010029961">
    <property type="protein sequence ID" value="CAG8675088.1"/>
    <property type="molecule type" value="Genomic_DNA"/>
</dbReference>
<accession>A0ACA9NTP6</accession>
<proteinExistence type="predicted"/>
<evidence type="ECO:0000313" key="2">
    <source>
        <dbReference type="Proteomes" id="UP000789860"/>
    </source>
</evidence>